<sequence length="71" mass="8098">MKQELQVFDGCTKMVHSLVQVHNFQAPVIVTFLYLFTQTSMKFANGRLQRVSAELLFFIAEVVKVNIAAHL</sequence>
<dbReference type="AlphaFoldDB" id="A0A218ZGH5"/>
<accession>A0A218ZGH5</accession>
<comment type="caution">
    <text evidence="1">The sequence shown here is derived from an EMBL/GenBank/DDBJ whole genome shotgun (WGS) entry which is preliminary data.</text>
</comment>
<proteinExistence type="predicted"/>
<gene>
    <name evidence="1" type="ORF">B2J93_5328</name>
</gene>
<name>A0A218ZGH5_9HELO</name>
<dbReference type="InParanoid" id="A0A218ZGH5"/>
<reference evidence="1 2" key="1">
    <citation type="submission" date="2017-04" db="EMBL/GenBank/DDBJ databases">
        <title>Draft genome sequence of Marssonina coronaria NL1: causal agent of apple blotch.</title>
        <authorList>
            <person name="Cheng Q."/>
        </authorList>
    </citation>
    <scope>NUCLEOTIDE SEQUENCE [LARGE SCALE GENOMIC DNA]</scope>
    <source>
        <strain evidence="1 2">NL1</strain>
    </source>
</reference>
<organism evidence="1 2">
    <name type="scientific">Diplocarpon coronariae</name>
    <dbReference type="NCBI Taxonomy" id="2795749"/>
    <lineage>
        <taxon>Eukaryota</taxon>
        <taxon>Fungi</taxon>
        <taxon>Dikarya</taxon>
        <taxon>Ascomycota</taxon>
        <taxon>Pezizomycotina</taxon>
        <taxon>Leotiomycetes</taxon>
        <taxon>Helotiales</taxon>
        <taxon>Drepanopezizaceae</taxon>
        <taxon>Diplocarpon</taxon>
    </lineage>
</organism>
<evidence type="ECO:0000313" key="2">
    <source>
        <dbReference type="Proteomes" id="UP000242519"/>
    </source>
</evidence>
<evidence type="ECO:0000313" key="1">
    <source>
        <dbReference type="EMBL" id="OWP06375.1"/>
    </source>
</evidence>
<dbReference type="EMBL" id="MZNU01000047">
    <property type="protein sequence ID" value="OWP06375.1"/>
    <property type="molecule type" value="Genomic_DNA"/>
</dbReference>
<keyword evidence="2" id="KW-1185">Reference proteome</keyword>
<dbReference type="Proteomes" id="UP000242519">
    <property type="component" value="Unassembled WGS sequence"/>
</dbReference>
<protein>
    <submittedName>
        <fullName evidence="1">Uncharacterized protein</fullName>
    </submittedName>
</protein>